<dbReference type="Proteomes" id="UP000075809">
    <property type="component" value="Unassembled WGS sequence"/>
</dbReference>
<gene>
    <name evidence="1" type="ORF">ALC60_03376</name>
</gene>
<reference evidence="1 2" key="1">
    <citation type="submission" date="2015-09" db="EMBL/GenBank/DDBJ databases">
        <title>Trachymyrmex zeteki WGS genome.</title>
        <authorList>
            <person name="Nygaard S."/>
            <person name="Hu H."/>
            <person name="Boomsma J."/>
            <person name="Zhang G."/>
        </authorList>
    </citation>
    <scope>NUCLEOTIDE SEQUENCE [LARGE SCALE GENOMIC DNA]</scope>
    <source>
        <strain evidence="1">Tzet28-1</strain>
        <tissue evidence="1">Whole body</tissue>
    </source>
</reference>
<dbReference type="EMBL" id="KQ982335">
    <property type="protein sequence ID" value="KYQ57415.1"/>
    <property type="molecule type" value="Genomic_DNA"/>
</dbReference>
<protein>
    <submittedName>
        <fullName evidence="1">Uncharacterized protein</fullName>
    </submittedName>
</protein>
<accession>A0A151XAM0</accession>
<proteinExistence type="predicted"/>
<evidence type="ECO:0000313" key="1">
    <source>
        <dbReference type="EMBL" id="KYQ57415.1"/>
    </source>
</evidence>
<keyword evidence="2" id="KW-1185">Reference proteome</keyword>
<dbReference type="AlphaFoldDB" id="A0A151XAM0"/>
<sequence>MAEDRTLLGFIGRRYARSRGDIMNDNERKRQDSYVRLLDAKEEGEGDKFHGISNTCQLPRMTSQSLGREIIQFVCIFMD</sequence>
<evidence type="ECO:0000313" key="2">
    <source>
        <dbReference type="Proteomes" id="UP000075809"/>
    </source>
</evidence>
<name>A0A151XAM0_9HYME</name>
<organism evidence="1 2">
    <name type="scientific">Mycetomoellerius zeteki</name>
    <dbReference type="NCBI Taxonomy" id="64791"/>
    <lineage>
        <taxon>Eukaryota</taxon>
        <taxon>Metazoa</taxon>
        <taxon>Ecdysozoa</taxon>
        <taxon>Arthropoda</taxon>
        <taxon>Hexapoda</taxon>
        <taxon>Insecta</taxon>
        <taxon>Pterygota</taxon>
        <taxon>Neoptera</taxon>
        <taxon>Endopterygota</taxon>
        <taxon>Hymenoptera</taxon>
        <taxon>Apocrita</taxon>
        <taxon>Aculeata</taxon>
        <taxon>Formicoidea</taxon>
        <taxon>Formicidae</taxon>
        <taxon>Myrmicinae</taxon>
        <taxon>Mycetomoellerius</taxon>
    </lineage>
</organism>